<reference evidence="1" key="1">
    <citation type="submission" date="2020-04" db="EMBL/GenBank/DDBJ databases">
        <title>A chromosome-scale assembly and high-density genetic map of the yellow drum (Nibea albiflora) genome.</title>
        <authorList>
            <person name="Xu D."/>
            <person name="Zhang W."/>
            <person name="Chen R."/>
            <person name="Tan P."/>
            <person name="Wang L."/>
            <person name="Song H."/>
            <person name="Tian L."/>
            <person name="Zhu Q."/>
            <person name="Wang B."/>
        </authorList>
    </citation>
    <scope>NUCLEOTIDE SEQUENCE</scope>
    <source>
        <strain evidence="1">ZJHYS-2018</strain>
    </source>
</reference>
<name>A0ACB7F1Q3_NIBAL</name>
<dbReference type="Proteomes" id="UP000805704">
    <property type="component" value="Chromosome 19"/>
</dbReference>
<gene>
    <name evidence="1" type="ORF">GBF38_019538</name>
</gene>
<dbReference type="EMBL" id="CM024807">
    <property type="protein sequence ID" value="KAG8008393.1"/>
    <property type="molecule type" value="Genomic_DNA"/>
</dbReference>
<evidence type="ECO:0000313" key="1">
    <source>
        <dbReference type="EMBL" id="KAG8008393.1"/>
    </source>
</evidence>
<protein>
    <submittedName>
        <fullName evidence="1">Uncharacterized protein</fullName>
    </submittedName>
</protein>
<accession>A0ACB7F1Q3</accession>
<organism evidence="1 2">
    <name type="scientific">Nibea albiflora</name>
    <name type="common">Yellow drum</name>
    <name type="synonym">Corvina albiflora</name>
    <dbReference type="NCBI Taxonomy" id="240163"/>
    <lineage>
        <taxon>Eukaryota</taxon>
        <taxon>Metazoa</taxon>
        <taxon>Chordata</taxon>
        <taxon>Craniata</taxon>
        <taxon>Vertebrata</taxon>
        <taxon>Euteleostomi</taxon>
        <taxon>Actinopterygii</taxon>
        <taxon>Neopterygii</taxon>
        <taxon>Teleostei</taxon>
        <taxon>Neoteleostei</taxon>
        <taxon>Acanthomorphata</taxon>
        <taxon>Eupercaria</taxon>
        <taxon>Sciaenidae</taxon>
        <taxon>Nibea</taxon>
    </lineage>
</organism>
<sequence>MEGEKETAEEKEEEEEEKELPHIAEATSVDYPDLPIMHWEDLSQRIAELEKQEQERRERFHNHRNLQLCFINNSDSEDEEDAGNQKVTYSLDMTADYYYYEYNNSE</sequence>
<evidence type="ECO:0000313" key="2">
    <source>
        <dbReference type="Proteomes" id="UP000805704"/>
    </source>
</evidence>
<keyword evidence="2" id="KW-1185">Reference proteome</keyword>
<proteinExistence type="predicted"/>
<comment type="caution">
    <text evidence="1">The sequence shown here is derived from an EMBL/GenBank/DDBJ whole genome shotgun (WGS) entry which is preliminary data.</text>
</comment>